<dbReference type="GO" id="GO:0046872">
    <property type="term" value="F:metal ion binding"/>
    <property type="evidence" value="ECO:0007669"/>
    <property type="project" value="UniProtKB-KW"/>
</dbReference>
<dbReference type="GO" id="GO:0016787">
    <property type="term" value="F:hydrolase activity"/>
    <property type="evidence" value="ECO:0007669"/>
    <property type="project" value="UniProtKB-KW"/>
</dbReference>
<dbReference type="EMBL" id="JABCJJ010000009">
    <property type="protein sequence ID" value="NMR20137.1"/>
    <property type="molecule type" value="Genomic_DNA"/>
</dbReference>
<dbReference type="RefSeq" id="WP_169324510.1">
    <property type="nucleotide sequence ID" value="NZ_JABCJJ010000009.1"/>
</dbReference>
<evidence type="ECO:0000256" key="3">
    <source>
        <dbReference type="ARBA" id="ARBA00022801"/>
    </source>
</evidence>
<sequence>MEVLTAVAPVFGTNCYVVVADDDVSCVVVDVGAGIAERLHDVVVGRGLRLVAVLATHGHVDHTWGAGELVDAFGVALHVHAADAYRLADPFGSLGLGRPGHDAHGPLAQALMAAGLRPDEYRTPVRVETFADTTASGVALELDGALFAGAPLTAVHAPGHTQGASLFLAAGVPSPTSVLPPGTPAEAVTGVTGTAFTGDVLFAGSIGRTDLPGGHGPTMERTLAERVVTLAPSLLVLPGHGPASSVGLELDRNPFLAG</sequence>
<dbReference type="InterPro" id="IPR036866">
    <property type="entry name" value="RibonucZ/Hydroxyglut_hydro"/>
</dbReference>
<proteinExistence type="predicted"/>
<dbReference type="Pfam" id="PF00753">
    <property type="entry name" value="Lactamase_B"/>
    <property type="match status" value="1"/>
</dbReference>
<dbReference type="Gene3D" id="3.60.15.10">
    <property type="entry name" value="Ribonuclease Z/Hydroxyacylglutathione hydrolase-like"/>
    <property type="match status" value="1"/>
</dbReference>
<accession>A0A7Y0M0D4</accession>
<name>A0A7Y0M0D4_CELFI</name>
<gene>
    <name evidence="6" type="ORF">HIR71_07890</name>
</gene>
<reference evidence="6 7" key="1">
    <citation type="submission" date="2020-04" db="EMBL/GenBank/DDBJ databases">
        <title>Sequencing and Assembly of C. fimi.</title>
        <authorList>
            <person name="Ramsey A.R."/>
        </authorList>
    </citation>
    <scope>NUCLEOTIDE SEQUENCE [LARGE SCALE GENOMIC DNA]</scope>
    <source>
        <strain evidence="6 7">SB</strain>
    </source>
</reference>
<keyword evidence="7" id="KW-1185">Reference proteome</keyword>
<dbReference type="CDD" id="cd06262">
    <property type="entry name" value="metallo-hydrolase-like_MBL-fold"/>
    <property type="match status" value="1"/>
</dbReference>
<evidence type="ECO:0000313" key="7">
    <source>
        <dbReference type="Proteomes" id="UP000562124"/>
    </source>
</evidence>
<comment type="cofactor">
    <cofactor evidence="1">
        <name>Zn(2+)</name>
        <dbReference type="ChEBI" id="CHEBI:29105"/>
    </cofactor>
</comment>
<feature type="domain" description="Metallo-beta-lactamase" evidence="5">
    <location>
        <begin position="12"/>
        <end position="240"/>
    </location>
</feature>
<organism evidence="6 7">
    <name type="scientific">Cellulomonas fimi</name>
    <dbReference type="NCBI Taxonomy" id="1708"/>
    <lineage>
        <taxon>Bacteria</taxon>
        <taxon>Bacillati</taxon>
        <taxon>Actinomycetota</taxon>
        <taxon>Actinomycetes</taxon>
        <taxon>Micrococcales</taxon>
        <taxon>Cellulomonadaceae</taxon>
        <taxon>Cellulomonas</taxon>
    </lineage>
</organism>
<evidence type="ECO:0000256" key="4">
    <source>
        <dbReference type="ARBA" id="ARBA00022833"/>
    </source>
</evidence>
<dbReference type="PANTHER" id="PTHR46233">
    <property type="entry name" value="HYDROXYACYLGLUTATHIONE HYDROLASE GLOC"/>
    <property type="match status" value="1"/>
</dbReference>
<evidence type="ECO:0000259" key="5">
    <source>
        <dbReference type="SMART" id="SM00849"/>
    </source>
</evidence>
<protein>
    <submittedName>
        <fullName evidence="6">MBL fold metallo-hydrolase</fullName>
    </submittedName>
</protein>
<evidence type="ECO:0000256" key="1">
    <source>
        <dbReference type="ARBA" id="ARBA00001947"/>
    </source>
</evidence>
<dbReference type="InterPro" id="IPR001279">
    <property type="entry name" value="Metallo-B-lactamas"/>
</dbReference>
<dbReference type="SUPFAM" id="SSF56281">
    <property type="entry name" value="Metallo-hydrolase/oxidoreductase"/>
    <property type="match status" value="1"/>
</dbReference>
<dbReference type="SMART" id="SM00849">
    <property type="entry name" value="Lactamase_B"/>
    <property type="match status" value="1"/>
</dbReference>
<dbReference type="AlphaFoldDB" id="A0A7Y0M0D4"/>
<keyword evidence="4" id="KW-0862">Zinc</keyword>
<dbReference type="InterPro" id="IPR051453">
    <property type="entry name" value="MBL_Glyoxalase_II"/>
</dbReference>
<evidence type="ECO:0000313" key="6">
    <source>
        <dbReference type="EMBL" id="NMR20137.1"/>
    </source>
</evidence>
<dbReference type="PANTHER" id="PTHR46233:SF3">
    <property type="entry name" value="HYDROXYACYLGLUTATHIONE HYDROLASE GLOC"/>
    <property type="match status" value="1"/>
</dbReference>
<dbReference type="Proteomes" id="UP000562124">
    <property type="component" value="Unassembled WGS sequence"/>
</dbReference>
<evidence type="ECO:0000256" key="2">
    <source>
        <dbReference type="ARBA" id="ARBA00022723"/>
    </source>
</evidence>
<comment type="caution">
    <text evidence="6">The sequence shown here is derived from an EMBL/GenBank/DDBJ whole genome shotgun (WGS) entry which is preliminary data.</text>
</comment>
<keyword evidence="2" id="KW-0479">Metal-binding</keyword>
<keyword evidence="3 6" id="KW-0378">Hydrolase</keyword>